<keyword evidence="1" id="KW-0812">Transmembrane</keyword>
<comment type="caution">
    <text evidence="2">The sequence shown here is derived from an EMBL/GenBank/DDBJ whole genome shotgun (WGS) entry which is preliminary data.</text>
</comment>
<dbReference type="AlphaFoldDB" id="A0A5N0VQ41"/>
<protein>
    <recommendedName>
        <fullName evidence="4">ABC transporter</fullName>
    </recommendedName>
</protein>
<organism evidence="2 3">
    <name type="scientific">Amycolatopsis acidicola</name>
    <dbReference type="NCBI Taxonomy" id="2596893"/>
    <lineage>
        <taxon>Bacteria</taxon>
        <taxon>Bacillati</taxon>
        <taxon>Actinomycetota</taxon>
        <taxon>Actinomycetes</taxon>
        <taxon>Pseudonocardiales</taxon>
        <taxon>Pseudonocardiaceae</taxon>
        <taxon>Amycolatopsis</taxon>
    </lineage>
</organism>
<accession>A0A5N0VQ41</accession>
<feature type="transmembrane region" description="Helical" evidence="1">
    <location>
        <begin position="42"/>
        <end position="60"/>
    </location>
</feature>
<feature type="transmembrane region" description="Helical" evidence="1">
    <location>
        <begin position="116"/>
        <end position="135"/>
    </location>
</feature>
<proteinExistence type="predicted"/>
<evidence type="ECO:0000256" key="1">
    <source>
        <dbReference type="SAM" id="Phobius"/>
    </source>
</evidence>
<reference evidence="2" key="1">
    <citation type="submission" date="2019-09" db="EMBL/GenBank/DDBJ databases">
        <authorList>
            <person name="Teo W.F.A."/>
            <person name="Duangmal K."/>
        </authorList>
    </citation>
    <scope>NUCLEOTIDE SEQUENCE [LARGE SCALE GENOMIC DNA]</scope>
    <source>
        <strain evidence="2">K81G1</strain>
    </source>
</reference>
<evidence type="ECO:0000313" key="2">
    <source>
        <dbReference type="EMBL" id="KAA9166731.1"/>
    </source>
</evidence>
<dbReference type="OrthoDB" id="4337269at2"/>
<keyword evidence="3" id="KW-1185">Reference proteome</keyword>
<dbReference type="EMBL" id="VMNW02000001">
    <property type="protein sequence ID" value="KAA9166731.1"/>
    <property type="molecule type" value="Genomic_DNA"/>
</dbReference>
<keyword evidence="1" id="KW-0472">Membrane</keyword>
<name>A0A5N0VQ41_9PSEU</name>
<evidence type="ECO:0008006" key="4">
    <source>
        <dbReference type="Google" id="ProtNLM"/>
    </source>
</evidence>
<evidence type="ECO:0000313" key="3">
    <source>
        <dbReference type="Proteomes" id="UP000319769"/>
    </source>
</evidence>
<feature type="transmembrane region" description="Helical" evidence="1">
    <location>
        <begin position="81"/>
        <end position="104"/>
    </location>
</feature>
<feature type="transmembrane region" description="Helical" evidence="1">
    <location>
        <begin position="147"/>
        <end position="164"/>
    </location>
</feature>
<dbReference type="RefSeq" id="WP_144745382.1">
    <property type="nucleotide sequence ID" value="NZ_VMNW02000001.1"/>
</dbReference>
<sequence length="211" mass="22110">MIRYQLALLLHTQRYVPPLLAYLLLLGILYTDVGAVPVPELAVSAGALSVVACWLTIALVDAEDPVQRLITLVHARRVSQLLLGIASTALALSAVATVVSLAWSSLEHHGLSAGDLGLGLLAHLTCACTGIAIGLPCSRLLVPRIGYTVMAALAGLVAVLLIRWLPLINPMLRAMTSGSSVTGAILWCLVVSAAVLALSATVTGFVHQRRN</sequence>
<feature type="transmembrane region" description="Helical" evidence="1">
    <location>
        <begin position="184"/>
        <end position="206"/>
    </location>
</feature>
<feature type="transmembrane region" description="Helical" evidence="1">
    <location>
        <begin position="12"/>
        <end position="30"/>
    </location>
</feature>
<dbReference type="Proteomes" id="UP000319769">
    <property type="component" value="Unassembled WGS sequence"/>
</dbReference>
<keyword evidence="1" id="KW-1133">Transmembrane helix</keyword>
<gene>
    <name evidence="2" type="ORF">FPZ12_000505</name>
</gene>